<feature type="compositionally biased region" description="Low complexity" evidence="3">
    <location>
        <begin position="113"/>
        <end position="142"/>
    </location>
</feature>
<dbReference type="EMBL" id="NEWD01000010">
    <property type="protein sequence ID" value="OXN00664.1"/>
    <property type="molecule type" value="Genomic_DNA"/>
</dbReference>
<evidence type="ECO:0000256" key="1">
    <source>
        <dbReference type="ARBA" id="ARBA00022723"/>
    </source>
</evidence>
<dbReference type="GO" id="GO:0005975">
    <property type="term" value="P:carbohydrate metabolic process"/>
    <property type="evidence" value="ECO:0007669"/>
    <property type="project" value="InterPro"/>
</dbReference>
<dbReference type="Proteomes" id="UP000215433">
    <property type="component" value="Unassembled WGS sequence"/>
</dbReference>
<sequence>MARGFRTRKETEYTGPLFAWDEKTPEAFEDPRASSADIREGVAIEAVEAAAAVPISSPSYPEDAAFEVSPTEEPAHAHSHAHHAHLHTHAAETEVIDLAAEFVDLDSAFLADSSSQGGSSARKTDAADAAAATTASADAATSRPDLPHRSRRASSGSPRRHHTVNQASRRRHGKRFVAIIAIVVILALVLITGGALAGYRYYRLAISDCMHYQYAYQQSRAHLEAVAAEIDNAGDITVSEPSGIYDDSSCNAKQLPTTLAGRAHKFKTAWQQVETEITDLRKQASSDSTSTTSGTTSSSAAGTGLLPMDLNLSGSTTAFANAIATAQWTLDSSKDTVADSSTRIKLQRAIESALADATAVQGTQLSADTDLATRDAAADTANPALDATAVAKSADTASGSLPLQIESSAVRARAGHVKALNKAVNAVIKSQNRKLGIDCSVQKCVALTFDDGPNEVSPQVVQTLQHEGVQATFFAVGQTVNSGAGSGDDDSTMAKALATGSVIGDHTWNHTDLPSMSSADRAQQLVDTNRAVQSATGQPVRLLRPPHGAFDEASRRTAVAMNLGLVDYDVDSYDWKSLNALKTREKILAQVRPGSIVLMHDIHQSTADALPDVIHDLRRLGFTLVTVPQLLDGYPAPGEVVYSRDMRVQW</sequence>
<evidence type="ECO:0000256" key="3">
    <source>
        <dbReference type="SAM" id="MobiDB-lite"/>
    </source>
</evidence>
<organism evidence="6 7">
    <name type="scientific">Bifidobacterium vansinderenii</name>
    <dbReference type="NCBI Taxonomy" id="1984871"/>
    <lineage>
        <taxon>Bacteria</taxon>
        <taxon>Bacillati</taxon>
        <taxon>Actinomycetota</taxon>
        <taxon>Actinomycetes</taxon>
        <taxon>Bifidobacteriales</taxon>
        <taxon>Bifidobacteriaceae</taxon>
        <taxon>Bifidobacterium</taxon>
    </lineage>
</organism>
<keyword evidence="4" id="KW-0812">Transmembrane</keyword>
<dbReference type="GO" id="GO:0046872">
    <property type="term" value="F:metal ion binding"/>
    <property type="evidence" value="ECO:0007669"/>
    <property type="project" value="UniProtKB-KW"/>
</dbReference>
<dbReference type="PANTHER" id="PTHR10587:SF133">
    <property type="entry name" value="CHITIN DEACETYLASE 1-RELATED"/>
    <property type="match status" value="1"/>
</dbReference>
<dbReference type="PANTHER" id="PTHR10587">
    <property type="entry name" value="GLYCOSYL TRANSFERASE-RELATED"/>
    <property type="match status" value="1"/>
</dbReference>
<dbReference type="InterPro" id="IPR002509">
    <property type="entry name" value="NODB_dom"/>
</dbReference>
<feature type="region of interest" description="Disordered" evidence="3">
    <location>
        <begin position="113"/>
        <end position="169"/>
    </location>
</feature>
<dbReference type="InterPro" id="IPR011330">
    <property type="entry name" value="Glyco_hydro/deAcase_b/a-brl"/>
</dbReference>
<proteinExistence type="predicted"/>
<feature type="compositionally biased region" description="Low complexity" evidence="3">
    <location>
        <begin position="285"/>
        <end position="300"/>
    </location>
</feature>
<keyword evidence="4" id="KW-1133">Transmembrane helix</keyword>
<dbReference type="InterPro" id="IPR050248">
    <property type="entry name" value="Polysacc_deacetylase_ArnD"/>
</dbReference>
<dbReference type="SUPFAM" id="SSF88713">
    <property type="entry name" value="Glycoside hydrolase/deacetylase"/>
    <property type="match status" value="1"/>
</dbReference>
<reference evidence="6 7" key="1">
    <citation type="submission" date="2017-05" db="EMBL/GenBank/DDBJ databases">
        <title>Bifidobacterium vansinderenii sp. nov.</title>
        <authorList>
            <person name="Lugli G.A."/>
            <person name="Duranti S."/>
            <person name="Mangifesta M."/>
        </authorList>
    </citation>
    <scope>NUCLEOTIDE SEQUENCE [LARGE SCALE GENOMIC DNA]</scope>
    <source>
        <strain evidence="6 7">Tam10B</strain>
    </source>
</reference>
<feature type="transmembrane region" description="Helical" evidence="4">
    <location>
        <begin position="176"/>
        <end position="202"/>
    </location>
</feature>
<evidence type="ECO:0000256" key="2">
    <source>
        <dbReference type="ARBA" id="ARBA00022801"/>
    </source>
</evidence>
<dbReference type="GO" id="GO:0016810">
    <property type="term" value="F:hydrolase activity, acting on carbon-nitrogen (but not peptide) bonds"/>
    <property type="evidence" value="ECO:0007669"/>
    <property type="project" value="InterPro"/>
</dbReference>
<evidence type="ECO:0000313" key="7">
    <source>
        <dbReference type="Proteomes" id="UP000215433"/>
    </source>
</evidence>
<dbReference type="PROSITE" id="PS51677">
    <property type="entry name" value="NODB"/>
    <property type="match status" value="1"/>
</dbReference>
<evidence type="ECO:0000313" key="6">
    <source>
        <dbReference type="EMBL" id="OXN00664.1"/>
    </source>
</evidence>
<dbReference type="AlphaFoldDB" id="A0A229VYG6"/>
<dbReference type="Gene3D" id="3.20.20.370">
    <property type="entry name" value="Glycoside hydrolase/deacetylase"/>
    <property type="match status" value="1"/>
</dbReference>
<comment type="caution">
    <text evidence="6">The sequence shown here is derived from an EMBL/GenBank/DDBJ whole genome shotgun (WGS) entry which is preliminary data.</text>
</comment>
<accession>A0A229VYG6</accession>
<dbReference type="Pfam" id="PF01522">
    <property type="entry name" value="Polysacc_deac_1"/>
    <property type="match status" value="1"/>
</dbReference>
<feature type="domain" description="NodB homology" evidence="5">
    <location>
        <begin position="443"/>
        <end position="625"/>
    </location>
</feature>
<dbReference type="CDD" id="cd10917">
    <property type="entry name" value="CE4_NodB_like_6s_7s"/>
    <property type="match status" value="1"/>
</dbReference>
<gene>
    <name evidence="6" type="ORF">Tam10B_1063</name>
</gene>
<feature type="compositionally biased region" description="Basic residues" evidence="3">
    <location>
        <begin position="158"/>
        <end position="169"/>
    </location>
</feature>
<keyword evidence="2" id="KW-0378">Hydrolase</keyword>
<keyword evidence="4" id="KW-0472">Membrane</keyword>
<evidence type="ECO:0000256" key="4">
    <source>
        <dbReference type="SAM" id="Phobius"/>
    </source>
</evidence>
<keyword evidence="1" id="KW-0479">Metal-binding</keyword>
<feature type="region of interest" description="Disordered" evidence="3">
    <location>
        <begin position="280"/>
        <end position="300"/>
    </location>
</feature>
<name>A0A229VYG6_9BIFI</name>
<protein>
    <submittedName>
        <fullName evidence="6">Polysaccharide deacetylase</fullName>
    </submittedName>
</protein>
<feature type="compositionally biased region" description="Basic residues" evidence="3">
    <location>
        <begin position="77"/>
        <end position="88"/>
    </location>
</feature>
<evidence type="ECO:0000259" key="5">
    <source>
        <dbReference type="PROSITE" id="PS51677"/>
    </source>
</evidence>
<feature type="region of interest" description="Disordered" evidence="3">
    <location>
        <begin position="57"/>
        <end position="88"/>
    </location>
</feature>
<keyword evidence="7" id="KW-1185">Reference proteome</keyword>
<dbReference type="GO" id="GO:0016020">
    <property type="term" value="C:membrane"/>
    <property type="evidence" value="ECO:0007669"/>
    <property type="project" value="TreeGrafter"/>
</dbReference>